<accession>A0A0C2T4H6</accession>
<dbReference type="AlphaFoldDB" id="A0A0C2T4H6"/>
<evidence type="ECO:0000259" key="1">
    <source>
        <dbReference type="Pfam" id="PF22936"/>
    </source>
</evidence>
<feature type="non-terminal residue" evidence="2">
    <location>
        <position position="60"/>
    </location>
</feature>
<feature type="non-terminal residue" evidence="2">
    <location>
        <position position="1"/>
    </location>
</feature>
<sequence>DSASRTEVMDSGCSRHLTPNRDALENYTEIEPKFLRAADKKAMKAVGKGDMIVELPNGSK</sequence>
<protein>
    <recommendedName>
        <fullName evidence="1">Retrovirus-related Pol polyprotein from transposon TNT 1-94-like beta-barrel domain-containing protein</fullName>
    </recommendedName>
</protein>
<keyword evidence="3" id="KW-1185">Reference proteome</keyword>
<dbReference type="HOGENOM" id="CLU_200686_0_0_1"/>
<dbReference type="InParanoid" id="A0A0C2T4H6"/>
<proteinExistence type="predicted"/>
<dbReference type="EMBL" id="KN818284">
    <property type="protein sequence ID" value="KIL61434.1"/>
    <property type="molecule type" value="Genomic_DNA"/>
</dbReference>
<evidence type="ECO:0000313" key="3">
    <source>
        <dbReference type="Proteomes" id="UP000054549"/>
    </source>
</evidence>
<dbReference type="Pfam" id="PF22936">
    <property type="entry name" value="Pol_BBD"/>
    <property type="match status" value="1"/>
</dbReference>
<dbReference type="Proteomes" id="UP000054549">
    <property type="component" value="Unassembled WGS sequence"/>
</dbReference>
<feature type="domain" description="Retrovirus-related Pol polyprotein from transposon TNT 1-94-like beta-barrel" evidence="1">
    <location>
        <begin position="8"/>
        <end position="59"/>
    </location>
</feature>
<dbReference type="InterPro" id="IPR054722">
    <property type="entry name" value="PolX-like_BBD"/>
</dbReference>
<name>A0A0C2T4H6_AMAMK</name>
<gene>
    <name evidence="2" type="ORF">M378DRAFT_43768</name>
</gene>
<evidence type="ECO:0000313" key="2">
    <source>
        <dbReference type="EMBL" id="KIL61434.1"/>
    </source>
</evidence>
<reference evidence="2 3" key="1">
    <citation type="submission" date="2014-04" db="EMBL/GenBank/DDBJ databases">
        <title>Evolutionary Origins and Diversification of the Mycorrhizal Mutualists.</title>
        <authorList>
            <consortium name="DOE Joint Genome Institute"/>
            <consortium name="Mycorrhizal Genomics Consortium"/>
            <person name="Kohler A."/>
            <person name="Kuo A."/>
            <person name="Nagy L.G."/>
            <person name="Floudas D."/>
            <person name="Copeland A."/>
            <person name="Barry K.W."/>
            <person name="Cichocki N."/>
            <person name="Veneault-Fourrey C."/>
            <person name="LaButti K."/>
            <person name="Lindquist E.A."/>
            <person name="Lipzen A."/>
            <person name="Lundell T."/>
            <person name="Morin E."/>
            <person name="Murat C."/>
            <person name="Riley R."/>
            <person name="Ohm R."/>
            <person name="Sun H."/>
            <person name="Tunlid A."/>
            <person name="Henrissat B."/>
            <person name="Grigoriev I.V."/>
            <person name="Hibbett D.S."/>
            <person name="Martin F."/>
        </authorList>
    </citation>
    <scope>NUCLEOTIDE SEQUENCE [LARGE SCALE GENOMIC DNA]</scope>
    <source>
        <strain evidence="2 3">Koide BX008</strain>
    </source>
</reference>
<dbReference type="OrthoDB" id="3251181at2759"/>
<organism evidence="2 3">
    <name type="scientific">Amanita muscaria (strain Koide BX008)</name>
    <dbReference type="NCBI Taxonomy" id="946122"/>
    <lineage>
        <taxon>Eukaryota</taxon>
        <taxon>Fungi</taxon>
        <taxon>Dikarya</taxon>
        <taxon>Basidiomycota</taxon>
        <taxon>Agaricomycotina</taxon>
        <taxon>Agaricomycetes</taxon>
        <taxon>Agaricomycetidae</taxon>
        <taxon>Agaricales</taxon>
        <taxon>Pluteineae</taxon>
        <taxon>Amanitaceae</taxon>
        <taxon>Amanita</taxon>
    </lineage>
</organism>